<feature type="repeat" description="ARM" evidence="1">
    <location>
        <begin position="540"/>
        <end position="565"/>
    </location>
</feature>
<keyword evidence="2" id="KW-1133">Transmembrane helix</keyword>
<evidence type="ECO:0008006" key="5">
    <source>
        <dbReference type="Google" id="ProtNLM"/>
    </source>
</evidence>
<keyword evidence="4" id="KW-1185">Reference proteome</keyword>
<dbReference type="EMBL" id="CAJGYO010000002">
    <property type="protein sequence ID" value="CAD6209542.1"/>
    <property type="molecule type" value="Genomic_DNA"/>
</dbReference>
<name>A0A811MGI0_9POAL</name>
<comment type="caution">
    <text evidence="3">The sequence shown here is derived from an EMBL/GenBank/DDBJ whole genome shotgun (WGS) entry which is preliminary data.</text>
</comment>
<feature type="repeat" description="ARM" evidence="1">
    <location>
        <begin position="443"/>
        <end position="487"/>
    </location>
</feature>
<dbReference type="InterPro" id="IPR000225">
    <property type="entry name" value="Armadillo"/>
</dbReference>
<dbReference type="InterPro" id="IPR011989">
    <property type="entry name" value="ARM-like"/>
</dbReference>
<dbReference type="OrthoDB" id="662108at2759"/>
<dbReference type="InterPro" id="IPR016024">
    <property type="entry name" value="ARM-type_fold"/>
</dbReference>
<evidence type="ECO:0000256" key="1">
    <source>
        <dbReference type="PROSITE-ProRule" id="PRU00259"/>
    </source>
</evidence>
<sequence length="742" mass="81200">MDRRVSLATRSVRVLIPDQLPTLFEPQKSVMTPHVRARVVGDEDDAAPPERRLTMLALQLAVLEKAASRLGTLGFIWATVVLLGGFAITLGQTDFWCITTLLLVEGARILGRSHELEWQHETTGRAPVSWAVGRVFHWLQLLSASSCAALSLVRLVHQRYGGSEEARVNRHSALDIFYGLALAEALLFLVEKALWQWRVDHHLLLERVASDCHLATACGAVAVRRFFYDSYSRCLNGSIFDGLHMDLVSYADDLLTAGSHDEQRLGASILAALVESDRFADATLRKIGTSGPAIERLIEMLSWKNASEKDVRRSAAVVVFMLTGRKVNALRVTGIPGAMESVASLLYADLDELNLLGLSILNKLARDHDHDNCDKIGKTRGLLDRIISYSGIVANGPAAGPPTDMRLKAVKQSLRVVKRLASTTGTTGKLLRRELSDIVFTVSNVREVLQQQHDEKDVSELHRLAIEILTNLAMDEEAREMIGGTGGVLSTLVAMFLPEKQEAAPDRHKDAVRVEAGEALAMLALDSRRNCGAIIMAFGGGVERLVEALSDPVVVVSAARILRNLCTYAGDEWQLTPRGVTAGATKVLRSIMVEKTKLLNISLGLAAQMLRFMQPGELRASLATAGVTNAALARTLVLVLREYSRPSLEVPHIRLYTLELAIALMRSDARFVALFVELGMEAEQRRVAETTSGLECFNVFSGSVGLSRRAVSVGSLVDSATELMRQHACGTLQSQSHRYAEK</sequence>
<dbReference type="PANTHER" id="PTHR33115:SF33">
    <property type="entry name" value="OS03G0145400 PROTEIN"/>
    <property type="match status" value="1"/>
</dbReference>
<keyword evidence="2" id="KW-0812">Transmembrane</keyword>
<keyword evidence="2" id="KW-0472">Membrane</keyword>
<dbReference type="Proteomes" id="UP000604825">
    <property type="component" value="Unassembled WGS sequence"/>
</dbReference>
<gene>
    <name evidence="3" type="ORF">NCGR_LOCUS5747</name>
</gene>
<dbReference type="PROSITE" id="PS50176">
    <property type="entry name" value="ARM_REPEAT"/>
    <property type="match status" value="2"/>
</dbReference>
<accession>A0A811MGI0</accession>
<dbReference type="SUPFAM" id="SSF48371">
    <property type="entry name" value="ARM repeat"/>
    <property type="match status" value="1"/>
</dbReference>
<dbReference type="AlphaFoldDB" id="A0A811MGI0"/>
<dbReference type="Gene3D" id="1.25.10.10">
    <property type="entry name" value="Leucine-rich Repeat Variant"/>
    <property type="match status" value="2"/>
</dbReference>
<feature type="transmembrane region" description="Helical" evidence="2">
    <location>
        <begin position="70"/>
        <end position="91"/>
    </location>
</feature>
<proteinExistence type="predicted"/>
<reference evidence="3" key="1">
    <citation type="submission" date="2020-10" db="EMBL/GenBank/DDBJ databases">
        <authorList>
            <person name="Han B."/>
            <person name="Lu T."/>
            <person name="Zhao Q."/>
            <person name="Huang X."/>
            <person name="Zhao Y."/>
        </authorList>
    </citation>
    <scope>NUCLEOTIDE SEQUENCE</scope>
</reference>
<evidence type="ECO:0000256" key="2">
    <source>
        <dbReference type="SAM" id="Phobius"/>
    </source>
</evidence>
<protein>
    <recommendedName>
        <fullName evidence="5">ARM repeat superfamily protein</fullName>
    </recommendedName>
</protein>
<evidence type="ECO:0000313" key="4">
    <source>
        <dbReference type="Proteomes" id="UP000604825"/>
    </source>
</evidence>
<dbReference type="PANTHER" id="PTHR33115">
    <property type="entry name" value="ARM REPEAT SUPERFAMILY PROTEIN"/>
    <property type="match status" value="1"/>
</dbReference>
<organism evidence="3 4">
    <name type="scientific">Miscanthus lutarioriparius</name>
    <dbReference type="NCBI Taxonomy" id="422564"/>
    <lineage>
        <taxon>Eukaryota</taxon>
        <taxon>Viridiplantae</taxon>
        <taxon>Streptophyta</taxon>
        <taxon>Embryophyta</taxon>
        <taxon>Tracheophyta</taxon>
        <taxon>Spermatophyta</taxon>
        <taxon>Magnoliopsida</taxon>
        <taxon>Liliopsida</taxon>
        <taxon>Poales</taxon>
        <taxon>Poaceae</taxon>
        <taxon>PACMAD clade</taxon>
        <taxon>Panicoideae</taxon>
        <taxon>Andropogonodae</taxon>
        <taxon>Andropogoneae</taxon>
        <taxon>Saccharinae</taxon>
        <taxon>Miscanthus</taxon>
    </lineage>
</organism>
<evidence type="ECO:0000313" key="3">
    <source>
        <dbReference type="EMBL" id="CAD6209542.1"/>
    </source>
</evidence>